<evidence type="ECO:0000313" key="1">
    <source>
        <dbReference type="Proteomes" id="UP000095286"/>
    </source>
</evidence>
<reference evidence="2" key="1">
    <citation type="submission" date="2016-11" db="UniProtKB">
        <authorList>
            <consortium name="WormBaseParasite"/>
        </authorList>
    </citation>
    <scope>IDENTIFICATION</scope>
    <source>
        <strain evidence="2">KR3021</strain>
    </source>
</reference>
<organism evidence="1 2">
    <name type="scientific">Rhabditophanes sp. KR3021</name>
    <dbReference type="NCBI Taxonomy" id="114890"/>
    <lineage>
        <taxon>Eukaryota</taxon>
        <taxon>Metazoa</taxon>
        <taxon>Ecdysozoa</taxon>
        <taxon>Nematoda</taxon>
        <taxon>Chromadorea</taxon>
        <taxon>Rhabditida</taxon>
        <taxon>Tylenchina</taxon>
        <taxon>Panagrolaimomorpha</taxon>
        <taxon>Strongyloidoidea</taxon>
        <taxon>Alloionematidae</taxon>
        <taxon>Rhabditophanes</taxon>
    </lineage>
</organism>
<dbReference type="Proteomes" id="UP000095286">
    <property type="component" value="Unplaced"/>
</dbReference>
<dbReference type="WBParaSite" id="RSKR_0001102500.1">
    <property type="protein sequence ID" value="RSKR_0001102500.1"/>
    <property type="gene ID" value="RSKR_0001102500"/>
</dbReference>
<evidence type="ECO:0000313" key="2">
    <source>
        <dbReference type="WBParaSite" id="RSKR_0001102500.1"/>
    </source>
</evidence>
<protein>
    <submittedName>
        <fullName evidence="2">CID domain-containing protein</fullName>
    </submittedName>
</protein>
<accession>A0AC35UFE9</accession>
<proteinExistence type="predicted"/>
<name>A0AC35UFE9_9BILA</name>
<sequence>MVYESNEEEISTVNIIRPGTIENNYLLWKCYSIACGESIDKWSTKGVRIFEKGPIFVPPSPKFKLWKEMPEFLYKTAFNYKQPTAEESGDKILLNGGDKEKLKRILENTDLSHDQIAKGCRFLVEHVGECKDVIGQIKNTLTSLNVPFVCINICYIISDVMFYAKNCKEQNLQSYLTEFGIEIEFIFGLIFKYYDSLTCQEVKSNLRVKITKVLYFWGNKEIFDSQLILKFINKLHNINKDMPESTVDKPILKIGSDIKLNIQNGKIDPLKGNMKYSEQATIKSMTVFVSNKVRNERIIEDFIGAAVSLPVCTYQAIELTKRAANNIGQMNDLGLLKYDGQDFEDNKIDAISRRFNYTTKINGANRSNA</sequence>